<name>A0A3A8QVD7_9BACT</name>
<accession>A0A3A8QVD7</accession>
<dbReference type="EMBL" id="RAWB01000004">
    <property type="protein sequence ID" value="RKH68762.1"/>
    <property type="molecule type" value="Genomic_DNA"/>
</dbReference>
<protein>
    <submittedName>
        <fullName evidence="2">SMI1/KNR4 family protein</fullName>
    </submittedName>
</protein>
<dbReference type="AlphaFoldDB" id="A0A3A8QVD7"/>
<dbReference type="Gene3D" id="3.40.1580.10">
    <property type="entry name" value="SMI1/KNR4-like"/>
    <property type="match status" value="1"/>
</dbReference>
<reference evidence="3" key="1">
    <citation type="submission" date="2018-09" db="EMBL/GenBank/DDBJ databases">
        <authorList>
            <person name="Livingstone P.G."/>
            <person name="Whitworth D.E."/>
        </authorList>
    </citation>
    <scope>NUCLEOTIDE SEQUENCE [LARGE SCALE GENOMIC DNA]</scope>
    <source>
        <strain evidence="3">CA051B</strain>
    </source>
</reference>
<dbReference type="SMART" id="SM00860">
    <property type="entry name" value="SMI1_KNR4"/>
    <property type="match status" value="1"/>
</dbReference>
<evidence type="ECO:0000313" key="3">
    <source>
        <dbReference type="Proteomes" id="UP000272888"/>
    </source>
</evidence>
<organism evidence="2 3">
    <name type="scientific">Corallococcus llansteffanensis</name>
    <dbReference type="NCBI Taxonomy" id="2316731"/>
    <lineage>
        <taxon>Bacteria</taxon>
        <taxon>Pseudomonadati</taxon>
        <taxon>Myxococcota</taxon>
        <taxon>Myxococcia</taxon>
        <taxon>Myxococcales</taxon>
        <taxon>Cystobacterineae</taxon>
        <taxon>Myxococcaceae</taxon>
        <taxon>Corallococcus</taxon>
    </lineage>
</organism>
<dbReference type="Pfam" id="PF09346">
    <property type="entry name" value="SMI1_KNR4"/>
    <property type="match status" value="1"/>
</dbReference>
<dbReference type="Proteomes" id="UP000272888">
    <property type="component" value="Unassembled WGS sequence"/>
</dbReference>
<dbReference type="SUPFAM" id="SSF160631">
    <property type="entry name" value="SMI1/KNR4-like"/>
    <property type="match status" value="1"/>
</dbReference>
<evidence type="ECO:0000259" key="1">
    <source>
        <dbReference type="SMART" id="SM00860"/>
    </source>
</evidence>
<sequence length="158" mass="17621">MPMDSLLAEFSRLHFPNAPATPAQLAAFEARVGWKLDADLRAFYLHADGGTLFKPQPNVKYCILSLDEIERARVAIRGRDQDSAGPASHFTLVDMQDTNFVILDAARRENDRYPLLDAFHETYPEEAPCIASSFGEFLEKALRSGNRAYWLSGSTPDG</sequence>
<dbReference type="InterPro" id="IPR018958">
    <property type="entry name" value="Knr4/Smi1-like_dom"/>
</dbReference>
<keyword evidence="3" id="KW-1185">Reference proteome</keyword>
<comment type="caution">
    <text evidence="2">The sequence shown here is derived from an EMBL/GenBank/DDBJ whole genome shotgun (WGS) entry which is preliminary data.</text>
</comment>
<dbReference type="RefSeq" id="WP_120641485.1">
    <property type="nucleotide sequence ID" value="NZ_RAWB01000004.1"/>
</dbReference>
<evidence type="ECO:0000313" key="2">
    <source>
        <dbReference type="EMBL" id="RKH68762.1"/>
    </source>
</evidence>
<dbReference type="InterPro" id="IPR037883">
    <property type="entry name" value="Knr4/Smi1-like_sf"/>
</dbReference>
<gene>
    <name evidence="2" type="ORF">D7V93_00795</name>
</gene>
<proteinExistence type="predicted"/>
<feature type="domain" description="Knr4/Smi1-like" evidence="1">
    <location>
        <begin position="19"/>
        <end position="140"/>
    </location>
</feature>